<dbReference type="PANTHER" id="PTHR42685">
    <property type="entry name" value="GERANYLGERANYL DIPHOSPHATE REDUCTASE"/>
    <property type="match status" value="1"/>
</dbReference>
<evidence type="ECO:0000313" key="1">
    <source>
        <dbReference type="EMBL" id="MFC7202165.1"/>
    </source>
</evidence>
<accession>A0ABD5ZAV0</accession>
<comment type="caution">
    <text evidence="1">The sequence shown here is derived from an EMBL/GenBank/DDBJ whole genome shotgun (WGS) entry which is preliminary data.</text>
</comment>
<gene>
    <name evidence="1" type="ORF">ACFQJC_01450</name>
</gene>
<dbReference type="RefSeq" id="WP_390221469.1">
    <property type="nucleotide sequence ID" value="NZ_JBHTAA010000001.1"/>
</dbReference>
<proteinExistence type="predicted"/>
<dbReference type="InterPro" id="IPR036188">
    <property type="entry name" value="FAD/NAD-bd_sf"/>
</dbReference>
<sequence length="487" mass="54116">MCRITHHTDLPKRFRGFNRRPETCTGMERVDVAIVGGGPAGTSAAHAAASAGASVVVLEKGVPRADRQGLGPDSTDAAGILDYWVDIMGIHPDEFPDGVLLDHLDRAEFIGPTESVTLRSTGIDSSYDEFGYTFHRAKFDDWMRSRAEEAGAEYRLKASVRDVETDLDAAGSDPRHVVSLARGDNIGADFLVLADGPQRTVTNKVLDEYLPFPITDRLAAPKVNHIAYQEHREFPPELFDEVDGAIKFWWGYMPGHTAYPWIFPNDNNVCRVGLTMPIGMDIDEVEDRDDYKLLRPEDERIPQGREYIRRLLEQEYGDEYDIDEDFPLVEDRGKTKGTETYSISSTRPIDSPVQAGIAVTGGAMGSTSAFHEGGDHVAVRTGAIAGELAAAGDLSEYNERWKDAIGDEILRNVAMAEIVHDYTPKQWDKTFKAARKLLADDEGYKAFTASKFTAGFSAAKLATQYQKTKLKYRNGKYVQLTEDEYEL</sequence>
<evidence type="ECO:0000313" key="2">
    <source>
        <dbReference type="Proteomes" id="UP001596481"/>
    </source>
</evidence>
<keyword evidence="1" id="KW-0560">Oxidoreductase</keyword>
<dbReference type="Pfam" id="PF12831">
    <property type="entry name" value="FAD_oxidored"/>
    <property type="match status" value="1"/>
</dbReference>
<dbReference type="InterPro" id="IPR050407">
    <property type="entry name" value="Geranylgeranyl_reductase"/>
</dbReference>
<name>A0ABD5ZAV0_9EURY</name>
<dbReference type="Proteomes" id="UP001596481">
    <property type="component" value="Unassembled WGS sequence"/>
</dbReference>
<reference evidence="1 2" key="1">
    <citation type="journal article" date="2019" name="Int. J. Syst. Evol. Microbiol.">
        <title>The Global Catalogue of Microorganisms (GCM) 10K type strain sequencing project: providing services to taxonomists for standard genome sequencing and annotation.</title>
        <authorList>
            <consortium name="The Broad Institute Genomics Platform"/>
            <consortium name="The Broad Institute Genome Sequencing Center for Infectious Disease"/>
            <person name="Wu L."/>
            <person name="Ma J."/>
        </authorList>
    </citation>
    <scope>NUCLEOTIDE SEQUENCE [LARGE SCALE GENOMIC DNA]</scope>
    <source>
        <strain evidence="1 2">DSM 29988</strain>
    </source>
</reference>
<dbReference type="EC" id="1.-.-.-" evidence="1"/>
<dbReference type="GO" id="GO:0016491">
    <property type="term" value="F:oxidoreductase activity"/>
    <property type="evidence" value="ECO:0007669"/>
    <property type="project" value="UniProtKB-KW"/>
</dbReference>
<dbReference type="Gene3D" id="3.50.50.60">
    <property type="entry name" value="FAD/NAD(P)-binding domain"/>
    <property type="match status" value="1"/>
</dbReference>
<dbReference type="PRINTS" id="PR00411">
    <property type="entry name" value="PNDRDTASEI"/>
</dbReference>
<dbReference type="PANTHER" id="PTHR42685:SF21">
    <property type="entry name" value="DEHYDROGENASE (FLAVOPROTEIN)-LIKE PROTEIN"/>
    <property type="match status" value="1"/>
</dbReference>
<organism evidence="1 2">
    <name type="scientific">Haloferax namakaokahaiae</name>
    <dbReference type="NCBI Taxonomy" id="1748331"/>
    <lineage>
        <taxon>Archaea</taxon>
        <taxon>Methanobacteriati</taxon>
        <taxon>Methanobacteriota</taxon>
        <taxon>Stenosarchaea group</taxon>
        <taxon>Halobacteria</taxon>
        <taxon>Halobacteriales</taxon>
        <taxon>Haloferacaceae</taxon>
        <taxon>Haloferax</taxon>
    </lineage>
</organism>
<dbReference type="AlphaFoldDB" id="A0ABD5ZAV0"/>
<keyword evidence="2" id="KW-1185">Reference proteome</keyword>
<dbReference type="EMBL" id="JBHTAA010000001">
    <property type="protein sequence ID" value="MFC7202165.1"/>
    <property type="molecule type" value="Genomic_DNA"/>
</dbReference>
<protein>
    <submittedName>
        <fullName evidence="1">NAD(P)/FAD-dependent oxidoreductase</fullName>
        <ecNumber evidence="1">1.-.-.-</ecNumber>
    </submittedName>
</protein>
<dbReference type="SUPFAM" id="SSF51905">
    <property type="entry name" value="FAD/NAD(P)-binding domain"/>
    <property type="match status" value="1"/>
</dbReference>